<evidence type="ECO:0000256" key="1">
    <source>
        <dbReference type="SAM" id="Coils"/>
    </source>
</evidence>
<evidence type="ECO:0000313" key="2">
    <source>
        <dbReference type="EMBL" id="DBA00728.1"/>
    </source>
</evidence>
<keyword evidence="1" id="KW-0175">Coiled coil</keyword>
<reference evidence="2" key="2">
    <citation type="journal article" date="2023" name="Microbiol Resour">
        <title>Decontamination and Annotation of the Draft Genome Sequence of the Oomycete Lagenidium giganteum ARSEF 373.</title>
        <authorList>
            <person name="Morgan W.R."/>
            <person name="Tartar A."/>
        </authorList>
    </citation>
    <scope>NUCLEOTIDE SEQUENCE</scope>
    <source>
        <strain evidence="2">ARSEF 373</strain>
    </source>
</reference>
<feature type="coiled-coil region" evidence="1">
    <location>
        <begin position="75"/>
        <end position="109"/>
    </location>
</feature>
<gene>
    <name evidence="2" type="ORF">N0F65_001199</name>
</gene>
<accession>A0AAV2Z186</accession>
<evidence type="ECO:0000313" key="3">
    <source>
        <dbReference type="Proteomes" id="UP001146120"/>
    </source>
</evidence>
<dbReference type="AlphaFoldDB" id="A0AAV2Z186"/>
<proteinExistence type="predicted"/>
<comment type="caution">
    <text evidence="2">The sequence shown here is derived from an EMBL/GenBank/DDBJ whole genome shotgun (WGS) entry which is preliminary data.</text>
</comment>
<protein>
    <submittedName>
        <fullName evidence="2">Uncharacterized protein</fullName>
    </submittedName>
</protein>
<sequence>MNDALVKKKIELLEQQKAKADKLNELLNAPGGFNEISRKTCKNLEAAITASKQPGYFAYYEQPEQAKAIIRSGEVQRLQEQLVQLQKQIDQLTENIDAANAEHQHAIALMLAPPTGSTVGSPDKQSKAAPPVAANMQNLKQWLVTYGSPKQASTELYTSFTPNRKVYGGTSHYSAFKTQSSTMKKGRLTK</sequence>
<organism evidence="2 3">
    <name type="scientific">Lagenidium giganteum</name>
    <dbReference type="NCBI Taxonomy" id="4803"/>
    <lineage>
        <taxon>Eukaryota</taxon>
        <taxon>Sar</taxon>
        <taxon>Stramenopiles</taxon>
        <taxon>Oomycota</taxon>
        <taxon>Peronosporomycetes</taxon>
        <taxon>Pythiales</taxon>
        <taxon>Pythiaceae</taxon>
    </lineage>
</organism>
<dbReference type="Proteomes" id="UP001146120">
    <property type="component" value="Unassembled WGS sequence"/>
</dbReference>
<reference evidence="2" key="1">
    <citation type="submission" date="2022-11" db="EMBL/GenBank/DDBJ databases">
        <authorList>
            <person name="Morgan W.R."/>
            <person name="Tartar A."/>
        </authorList>
    </citation>
    <scope>NUCLEOTIDE SEQUENCE</scope>
    <source>
        <strain evidence="2">ARSEF 373</strain>
    </source>
</reference>
<keyword evidence="3" id="KW-1185">Reference proteome</keyword>
<dbReference type="EMBL" id="DAKRPA010000059">
    <property type="protein sequence ID" value="DBA00728.1"/>
    <property type="molecule type" value="Genomic_DNA"/>
</dbReference>
<name>A0AAV2Z186_9STRA</name>